<dbReference type="FunFam" id="2.70.150.10:FF:000020">
    <property type="entry name" value="Copper-exporting P-type ATPase A"/>
    <property type="match status" value="1"/>
</dbReference>
<dbReference type="InterPro" id="IPR027256">
    <property type="entry name" value="P-typ_ATPase_IB"/>
</dbReference>
<evidence type="ECO:0000256" key="7">
    <source>
        <dbReference type="ARBA" id="ARBA00022840"/>
    </source>
</evidence>
<dbReference type="PRINTS" id="PR00943">
    <property type="entry name" value="CUATPASE"/>
</dbReference>
<name>A0A2A4CHH1_9RHOB</name>
<dbReference type="SFLD" id="SFLDG00002">
    <property type="entry name" value="C1.7:_P-type_atpase_like"/>
    <property type="match status" value="1"/>
</dbReference>
<feature type="transmembrane region" description="Helical" evidence="11">
    <location>
        <begin position="234"/>
        <end position="256"/>
    </location>
</feature>
<dbReference type="Gene3D" id="3.40.1110.10">
    <property type="entry name" value="Calcium-transporting ATPase, cytoplasmic domain N"/>
    <property type="match status" value="1"/>
</dbReference>
<keyword evidence="7 11" id="KW-0067">ATP-binding</keyword>
<dbReference type="Pfam" id="PF04945">
    <property type="entry name" value="YHS"/>
    <property type="match status" value="2"/>
</dbReference>
<feature type="transmembrane region" description="Helical" evidence="11">
    <location>
        <begin position="193"/>
        <end position="213"/>
    </location>
</feature>
<evidence type="ECO:0000256" key="2">
    <source>
        <dbReference type="ARBA" id="ARBA00006024"/>
    </source>
</evidence>
<dbReference type="InterPro" id="IPR001757">
    <property type="entry name" value="P_typ_ATPase"/>
</dbReference>
<dbReference type="InterPro" id="IPR012348">
    <property type="entry name" value="RNR-like"/>
</dbReference>
<keyword evidence="8" id="KW-1278">Translocase</keyword>
<dbReference type="GO" id="GO:0060003">
    <property type="term" value="P:copper ion export"/>
    <property type="evidence" value="ECO:0007669"/>
    <property type="project" value="UniProtKB-ARBA"/>
</dbReference>
<dbReference type="InterPro" id="IPR023298">
    <property type="entry name" value="ATPase_P-typ_TM_dom_sf"/>
</dbReference>
<dbReference type="PANTHER" id="PTHR43520:SF8">
    <property type="entry name" value="P-TYPE CU(+) TRANSPORTER"/>
    <property type="match status" value="1"/>
</dbReference>
<dbReference type="InterPro" id="IPR011017">
    <property type="entry name" value="TRASH_dom"/>
</dbReference>
<dbReference type="GO" id="GO:0016887">
    <property type="term" value="F:ATP hydrolysis activity"/>
    <property type="evidence" value="ECO:0007669"/>
    <property type="project" value="InterPro"/>
</dbReference>
<dbReference type="OrthoDB" id="9807843at2"/>
<comment type="subcellular location">
    <subcellularLocation>
        <location evidence="1">Cell membrane</location>
        <topology evidence="1">Multi-pass membrane protein</topology>
    </subcellularLocation>
</comment>
<accession>A0A2A4CHH1</accession>
<dbReference type="GO" id="GO:0005507">
    <property type="term" value="F:copper ion binding"/>
    <property type="evidence" value="ECO:0007669"/>
    <property type="project" value="TreeGrafter"/>
</dbReference>
<dbReference type="NCBIfam" id="TIGR01525">
    <property type="entry name" value="ATPase-IB_hvy"/>
    <property type="match status" value="1"/>
</dbReference>
<sequence>MTSHDHHSHAMAAQVTRDPVCGMLVDPNAGKPSQEHAGHRYHFCSQGCHDKFVAAPDEYLEAKDPVCGMTVDRATAAHMAKHAGQRFYFCSQGCHDKFAADPERWTGQHPVAEPMPEGTLYTCPMHPEVVQDHPGDCPKCGMALEPMHPSADSGPNPELIDFRRRLWIGGPLAAAVFLLEMGAHLGLPIRDWIGPKVLLWLQFALATPVMWIARPFFVRGWKSIANRSPNMWTLIALGTGAAYLFSVAGLVAPGIFPPALLDHHGLPPVYFEASAVILILVLIGQIMELTARERTGDAIRALMDLAPKTARRVTEAGYEDIPLDRVQVGDRLRVRPGEAVPVDGAIIEGHSAVDESMITGEPVPVEKSIGDTVTGGTLNKQGSFVMEAGAVGAETTLARIVAMVGQAQRSRAPIQALADRVSMIFVPAVVLCAVLSFIAWLAFGPSPALGYAFVAAVSVLIIACPCALGLATPMSVMVGTGRGAHAGVLIRDAEALERFAKVDTLIVDKTGTLTEGRPTLTDTIALGIDEAQVKALAAALERGSEHPLAEAIVAGAGDVPRLDATEFEAVTGQGVRGRVEGARIALGNAALMRAEGADVAKLADDASRLQGDGKTAMFLARDGVVVGLIAVADRIKETTPEAIRALHAEGLRIVMATGDEERTALAVARSLGIDEVRAGISPEGKAALVAELRKSGARVAMAGDGVNDAPALAAADVGIAMGTGADVAVESAGLTLVKGDLTGILRARRLAEAVMRNIRENLFFAFAYNAAGVPLAAGVLYPVFGVLLSPIVAALAMSFSSVSVIVNALRLRKVKL</sequence>
<feature type="transmembrane region" description="Helical" evidence="11">
    <location>
        <begin position="762"/>
        <end position="781"/>
    </location>
</feature>
<dbReference type="GO" id="GO:0016491">
    <property type="term" value="F:oxidoreductase activity"/>
    <property type="evidence" value="ECO:0007669"/>
    <property type="project" value="InterPro"/>
</dbReference>
<comment type="caution">
    <text evidence="13">The sequence shown here is derived from an EMBL/GenBank/DDBJ whole genome shotgun (WGS) entry which is preliminary data.</text>
</comment>
<dbReference type="Gene3D" id="2.70.150.10">
    <property type="entry name" value="Calcium-transporting ATPase, cytoplasmic transduction domain A"/>
    <property type="match status" value="1"/>
</dbReference>
<dbReference type="NCBIfam" id="TIGR01512">
    <property type="entry name" value="ATPase-IB2_Cd"/>
    <property type="match status" value="1"/>
</dbReference>
<keyword evidence="3 11" id="KW-1003">Cell membrane</keyword>
<keyword evidence="14" id="KW-1185">Reference proteome</keyword>
<feature type="transmembrane region" description="Helical" evidence="11">
    <location>
        <begin position="449"/>
        <end position="472"/>
    </location>
</feature>
<dbReference type="InterPro" id="IPR018303">
    <property type="entry name" value="ATPase_P-typ_P_site"/>
</dbReference>
<keyword evidence="9 11" id="KW-1133">Transmembrane helix</keyword>
<organism evidence="13 14">
    <name type="scientific">Pseudothioclava arenosa</name>
    <dbReference type="NCBI Taxonomy" id="1795308"/>
    <lineage>
        <taxon>Bacteria</taxon>
        <taxon>Pseudomonadati</taxon>
        <taxon>Pseudomonadota</taxon>
        <taxon>Alphaproteobacteria</taxon>
        <taxon>Rhodobacterales</taxon>
        <taxon>Paracoccaceae</taxon>
        <taxon>Pseudothioclava</taxon>
    </lineage>
</organism>
<feature type="domain" description="TRASH" evidence="12">
    <location>
        <begin position="18"/>
        <end position="56"/>
    </location>
</feature>
<dbReference type="SFLD" id="SFLDS00003">
    <property type="entry name" value="Haloacid_Dehalogenase"/>
    <property type="match status" value="1"/>
</dbReference>
<dbReference type="PANTHER" id="PTHR43520">
    <property type="entry name" value="ATP7, ISOFORM B"/>
    <property type="match status" value="1"/>
</dbReference>
<keyword evidence="10 11" id="KW-0472">Membrane</keyword>
<dbReference type="CDD" id="cd02094">
    <property type="entry name" value="P-type_ATPase_Cu-like"/>
    <property type="match status" value="1"/>
</dbReference>
<dbReference type="Gene3D" id="1.10.620.20">
    <property type="entry name" value="Ribonucleotide Reductase, subunit A"/>
    <property type="match status" value="2"/>
</dbReference>
<feature type="transmembrane region" description="Helical" evidence="11">
    <location>
        <begin position="787"/>
        <end position="809"/>
    </location>
</feature>
<keyword evidence="4 11" id="KW-0812">Transmembrane</keyword>
<dbReference type="Proteomes" id="UP000243507">
    <property type="component" value="Unassembled WGS sequence"/>
</dbReference>
<evidence type="ECO:0000256" key="10">
    <source>
        <dbReference type="ARBA" id="ARBA00023136"/>
    </source>
</evidence>
<dbReference type="InterPro" id="IPR008250">
    <property type="entry name" value="ATPase_P-typ_transduc_dom_A_sf"/>
</dbReference>
<comment type="similarity">
    <text evidence="2 11">Belongs to the cation transport ATPase (P-type) (TC 3.A.3) family. Type IB subfamily.</text>
</comment>
<evidence type="ECO:0000313" key="13">
    <source>
        <dbReference type="EMBL" id="PCD75523.1"/>
    </source>
</evidence>
<dbReference type="GO" id="GO:0005886">
    <property type="term" value="C:plasma membrane"/>
    <property type="evidence" value="ECO:0007669"/>
    <property type="project" value="UniProtKB-SubCell"/>
</dbReference>
<keyword evidence="5 11" id="KW-0479">Metal-binding</keyword>
<keyword evidence="6 11" id="KW-0547">Nucleotide-binding</keyword>
<dbReference type="InterPro" id="IPR023214">
    <property type="entry name" value="HAD_sf"/>
</dbReference>
<evidence type="ECO:0000256" key="1">
    <source>
        <dbReference type="ARBA" id="ARBA00004651"/>
    </source>
</evidence>
<dbReference type="NCBIfam" id="TIGR01511">
    <property type="entry name" value="ATPase-IB1_Cu"/>
    <property type="match status" value="1"/>
</dbReference>
<evidence type="ECO:0000256" key="4">
    <source>
        <dbReference type="ARBA" id="ARBA00022692"/>
    </source>
</evidence>
<dbReference type="NCBIfam" id="TIGR01494">
    <property type="entry name" value="ATPase_P-type"/>
    <property type="match status" value="1"/>
</dbReference>
<dbReference type="InterPro" id="IPR059000">
    <property type="entry name" value="ATPase_P-type_domA"/>
</dbReference>
<dbReference type="GO" id="GO:0043682">
    <property type="term" value="F:P-type divalent copper transporter activity"/>
    <property type="evidence" value="ECO:0007669"/>
    <property type="project" value="TreeGrafter"/>
</dbReference>
<protein>
    <submittedName>
        <fullName evidence="13">Copper-transporting ATPase</fullName>
    </submittedName>
</protein>
<dbReference type="InterPro" id="IPR045800">
    <property type="entry name" value="HMBD"/>
</dbReference>
<feature type="transmembrane region" description="Helical" evidence="11">
    <location>
        <begin position="421"/>
        <end position="443"/>
    </location>
</feature>
<gene>
    <name evidence="13" type="ORF">CLN94_13705</name>
</gene>
<evidence type="ECO:0000256" key="6">
    <source>
        <dbReference type="ARBA" id="ARBA00022741"/>
    </source>
</evidence>
<dbReference type="SUPFAM" id="SSF47240">
    <property type="entry name" value="Ferritin-like"/>
    <property type="match status" value="2"/>
</dbReference>
<evidence type="ECO:0000256" key="8">
    <source>
        <dbReference type="ARBA" id="ARBA00022967"/>
    </source>
</evidence>
<dbReference type="PRINTS" id="PR00119">
    <property type="entry name" value="CATATPASE"/>
</dbReference>
<dbReference type="Pfam" id="PF00702">
    <property type="entry name" value="Hydrolase"/>
    <property type="match status" value="1"/>
</dbReference>
<feature type="domain" description="TRASH" evidence="12">
    <location>
        <begin position="64"/>
        <end position="102"/>
    </location>
</feature>
<dbReference type="GO" id="GO:0055070">
    <property type="term" value="P:copper ion homeostasis"/>
    <property type="evidence" value="ECO:0007669"/>
    <property type="project" value="TreeGrafter"/>
</dbReference>
<dbReference type="Pfam" id="PF19335">
    <property type="entry name" value="HMBD"/>
    <property type="match status" value="1"/>
</dbReference>
<dbReference type="InterPro" id="IPR023299">
    <property type="entry name" value="ATPase_P-typ_cyto_dom_N"/>
</dbReference>
<dbReference type="SFLD" id="SFLDF00027">
    <property type="entry name" value="p-type_atpase"/>
    <property type="match status" value="1"/>
</dbReference>
<proteinExistence type="inferred from homology"/>
<dbReference type="SMART" id="SM00746">
    <property type="entry name" value="TRASH"/>
    <property type="match status" value="2"/>
</dbReference>
<dbReference type="SUPFAM" id="SSF81653">
    <property type="entry name" value="Calcium ATPase, transduction domain A"/>
    <property type="match status" value="1"/>
</dbReference>
<evidence type="ECO:0000256" key="3">
    <source>
        <dbReference type="ARBA" id="ARBA00022475"/>
    </source>
</evidence>
<evidence type="ECO:0000256" key="9">
    <source>
        <dbReference type="ARBA" id="ARBA00022989"/>
    </source>
</evidence>
<dbReference type="EMBL" id="NTJD01000018">
    <property type="protein sequence ID" value="PCD75523.1"/>
    <property type="molecule type" value="Genomic_DNA"/>
</dbReference>
<dbReference type="InterPro" id="IPR044492">
    <property type="entry name" value="P_typ_ATPase_HD_dom"/>
</dbReference>
<dbReference type="AlphaFoldDB" id="A0A2A4CHH1"/>
<feature type="transmembrane region" description="Helical" evidence="11">
    <location>
        <begin position="166"/>
        <end position="187"/>
    </location>
</feature>
<dbReference type="InterPro" id="IPR007029">
    <property type="entry name" value="YHS_dom"/>
</dbReference>
<dbReference type="SUPFAM" id="SSF81665">
    <property type="entry name" value="Calcium ATPase, transmembrane domain M"/>
    <property type="match status" value="1"/>
</dbReference>
<evidence type="ECO:0000259" key="12">
    <source>
        <dbReference type="SMART" id="SM00746"/>
    </source>
</evidence>
<dbReference type="Gene3D" id="3.40.50.1000">
    <property type="entry name" value="HAD superfamily/HAD-like"/>
    <property type="match status" value="1"/>
</dbReference>
<dbReference type="InterPro" id="IPR036412">
    <property type="entry name" value="HAD-like_sf"/>
</dbReference>
<dbReference type="GO" id="GO:0005524">
    <property type="term" value="F:ATP binding"/>
    <property type="evidence" value="ECO:0007669"/>
    <property type="project" value="UniProtKB-UniRule"/>
</dbReference>
<reference evidence="13 14" key="1">
    <citation type="submission" date="2017-09" db="EMBL/GenBank/DDBJ databases">
        <title>A multilocus sequence analysis scheme for characterization of bacteria in the genus Thioclava.</title>
        <authorList>
            <person name="Liu Y."/>
            <person name="Shao Z."/>
        </authorList>
    </citation>
    <scope>NUCLEOTIDE SEQUENCE [LARGE SCALE GENOMIC DNA]</scope>
    <source>
        <strain evidence="13 14">CAU 1312</strain>
    </source>
</reference>
<evidence type="ECO:0000313" key="14">
    <source>
        <dbReference type="Proteomes" id="UP000243507"/>
    </source>
</evidence>
<dbReference type="InterPro" id="IPR009078">
    <property type="entry name" value="Ferritin-like_SF"/>
</dbReference>
<dbReference type="Pfam" id="PF00122">
    <property type="entry name" value="E1-E2_ATPase"/>
    <property type="match status" value="1"/>
</dbReference>
<dbReference type="RefSeq" id="WP_096434586.1">
    <property type="nucleotide sequence ID" value="NZ_NTJD01000018.1"/>
</dbReference>
<evidence type="ECO:0000256" key="5">
    <source>
        <dbReference type="ARBA" id="ARBA00022723"/>
    </source>
</evidence>
<evidence type="ECO:0000256" key="11">
    <source>
        <dbReference type="RuleBase" id="RU362081"/>
    </source>
</evidence>
<dbReference type="PROSITE" id="PS00154">
    <property type="entry name" value="ATPASE_E1_E2"/>
    <property type="match status" value="1"/>
</dbReference>
<dbReference type="SUPFAM" id="SSF56784">
    <property type="entry name" value="HAD-like"/>
    <property type="match status" value="1"/>
</dbReference>
<feature type="transmembrane region" description="Helical" evidence="11">
    <location>
        <begin position="268"/>
        <end position="287"/>
    </location>
</feature>